<accession>A0A0U9HFS6</accession>
<dbReference type="Gene3D" id="1.20.1740.10">
    <property type="entry name" value="Amino acid/polyamine transporter I"/>
    <property type="match status" value="1"/>
</dbReference>
<dbReference type="RefSeq" id="WP_059033094.1">
    <property type="nucleotide sequence ID" value="NZ_DF977002.1"/>
</dbReference>
<protein>
    <submittedName>
        <fullName evidence="7">Basic amino acid/polyamine antiporter, APA family</fullName>
    </submittedName>
</protein>
<feature type="transmembrane region" description="Helical" evidence="6">
    <location>
        <begin position="413"/>
        <end position="432"/>
    </location>
</feature>
<feature type="transmembrane region" description="Helical" evidence="6">
    <location>
        <begin position="151"/>
        <end position="171"/>
    </location>
</feature>
<feature type="transmembrane region" description="Helical" evidence="6">
    <location>
        <begin position="271"/>
        <end position="288"/>
    </location>
</feature>
<evidence type="ECO:0000256" key="5">
    <source>
        <dbReference type="ARBA" id="ARBA00023136"/>
    </source>
</evidence>
<feature type="transmembrane region" description="Helical" evidence="6">
    <location>
        <begin position="124"/>
        <end position="144"/>
    </location>
</feature>
<evidence type="ECO:0000256" key="2">
    <source>
        <dbReference type="ARBA" id="ARBA00022475"/>
    </source>
</evidence>
<dbReference type="Proteomes" id="UP000062160">
    <property type="component" value="Unassembled WGS sequence"/>
</dbReference>
<feature type="transmembrane region" description="Helical" evidence="6">
    <location>
        <begin position="225"/>
        <end position="251"/>
    </location>
</feature>
<name>A0A0U9HFS6_9FIRM</name>
<evidence type="ECO:0000256" key="3">
    <source>
        <dbReference type="ARBA" id="ARBA00022692"/>
    </source>
</evidence>
<evidence type="ECO:0000313" key="7">
    <source>
        <dbReference type="EMBL" id="GAQ25673.1"/>
    </source>
</evidence>
<feature type="transmembrane region" description="Helical" evidence="6">
    <location>
        <begin position="183"/>
        <end position="213"/>
    </location>
</feature>
<dbReference type="GO" id="GO:0005886">
    <property type="term" value="C:plasma membrane"/>
    <property type="evidence" value="ECO:0007669"/>
    <property type="project" value="UniProtKB-SubCell"/>
</dbReference>
<feature type="transmembrane region" description="Helical" evidence="6">
    <location>
        <begin position="387"/>
        <end position="407"/>
    </location>
</feature>
<evidence type="ECO:0000256" key="4">
    <source>
        <dbReference type="ARBA" id="ARBA00022989"/>
    </source>
</evidence>
<keyword evidence="4 6" id="KW-1133">Transmembrane helix</keyword>
<comment type="subcellular location">
    <subcellularLocation>
        <location evidence="1">Cell membrane</location>
        <topology evidence="1">Multi-pass membrane protein</topology>
    </subcellularLocation>
</comment>
<dbReference type="PIRSF" id="PIRSF006060">
    <property type="entry name" value="AA_transporter"/>
    <property type="match status" value="1"/>
</dbReference>
<keyword evidence="2" id="KW-1003">Cell membrane</keyword>
<sequence length="445" mass="48206">MDDTTVSTKDLNRVLGRWDLMAMAVGQIIGAGIMSMTGIAIGMTGKSVFWAFLIAAVFVLIQEIPVIILGGTVRMRGGNYTQIAFLTSPKWAGMYIITYIVSNISIAMYALSFADYFLSLVPGVPHKLVAGGIMTLFFITNYFGIQQAAKLQNIMVVVLATALAVFTAFGIPKVQPGFFSEPYYMTSGIIGLLSTAAFLTFATGGASIILNYGAEAKDPVKDMPFVIVVATLGVALLYGLMSIVAAGVLPVPEVANKPLTVVAAEILPKPLYVFFIVCGALFALTTTLNSQIGGMTKPVLQACVDGWFPKTLGRLHPKYKTPVYLLLLFYIVGMLPILTGWDIGFVGNMVLFINRGFLIVLSVSIVRLPKVIPEIWKKSKFHVSSGMLWFFALISVGINIVQTFLLARNISKAAVIGNLCIFAFAIAYGFLLEKKVTMEISYEES</sequence>
<feature type="transmembrane region" description="Helical" evidence="6">
    <location>
        <begin position="92"/>
        <end position="112"/>
    </location>
</feature>
<feature type="transmembrane region" description="Helical" evidence="6">
    <location>
        <begin position="345"/>
        <end position="366"/>
    </location>
</feature>
<evidence type="ECO:0000256" key="6">
    <source>
        <dbReference type="SAM" id="Phobius"/>
    </source>
</evidence>
<evidence type="ECO:0000256" key="1">
    <source>
        <dbReference type="ARBA" id="ARBA00004651"/>
    </source>
</evidence>
<dbReference type="AlphaFoldDB" id="A0A0U9HFS6"/>
<dbReference type="InterPro" id="IPR002293">
    <property type="entry name" value="AA/rel_permease1"/>
</dbReference>
<feature type="transmembrane region" description="Helical" evidence="6">
    <location>
        <begin position="49"/>
        <end position="71"/>
    </location>
</feature>
<proteinExistence type="predicted"/>
<keyword evidence="3 6" id="KW-0812">Transmembrane</keyword>
<dbReference type="STRING" id="224999.GCA_001485475_01709"/>
<dbReference type="GO" id="GO:0022857">
    <property type="term" value="F:transmembrane transporter activity"/>
    <property type="evidence" value="ECO:0007669"/>
    <property type="project" value="InterPro"/>
</dbReference>
<feature type="transmembrane region" description="Helical" evidence="6">
    <location>
        <begin position="20"/>
        <end position="43"/>
    </location>
</feature>
<keyword evidence="5 6" id="KW-0472">Membrane</keyword>
<evidence type="ECO:0000313" key="8">
    <source>
        <dbReference type="Proteomes" id="UP000062160"/>
    </source>
</evidence>
<organism evidence="7">
    <name type="scientific">Tepidanaerobacter syntrophicus</name>
    <dbReference type="NCBI Taxonomy" id="224999"/>
    <lineage>
        <taxon>Bacteria</taxon>
        <taxon>Bacillati</taxon>
        <taxon>Bacillota</taxon>
        <taxon>Clostridia</taxon>
        <taxon>Thermosediminibacterales</taxon>
        <taxon>Tepidanaerobacteraceae</taxon>
        <taxon>Tepidanaerobacter</taxon>
    </lineage>
</organism>
<dbReference type="PANTHER" id="PTHR42770:SF7">
    <property type="entry name" value="MEMBRANE PROTEIN"/>
    <property type="match status" value="1"/>
</dbReference>
<gene>
    <name evidence="7" type="ORF">TSYNT_8210</name>
</gene>
<reference evidence="7" key="1">
    <citation type="journal article" date="2016" name="Genome Announc.">
        <title>Draft Genome Sequence of the Syntrophic Lactate-Degrading Bacterium Tepidanaerobacter syntrophicus JLT.</title>
        <authorList>
            <person name="Matsuura N."/>
            <person name="Ohashi A."/>
            <person name="Tourlousse D.M."/>
            <person name="Sekiguchi Y."/>
        </authorList>
    </citation>
    <scope>NUCLEOTIDE SEQUENCE [LARGE SCALE GENOMIC DNA]</scope>
    <source>
        <strain evidence="7">JL</strain>
    </source>
</reference>
<dbReference type="InterPro" id="IPR050367">
    <property type="entry name" value="APC_superfamily"/>
</dbReference>
<dbReference type="Pfam" id="PF13520">
    <property type="entry name" value="AA_permease_2"/>
    <property type="match status" value="1"/>
</dbReference>
<dbReference type="PANTHER" id="PTHR42770">
    <property type="entry name" value="AMINO ACID TRANSPORTER-RELATED"/>
    <property type="match status" value="1"/>
</dbReference>
<keyword evidence="8" id="KW-1185">Reference proteome</keyword>
<dbReference type="EMBL" id="DF977002">
    <property type="protein sequence ID" value="GAQ25673.1"/>
    <property type="molecule type" value="Genomic_DNA"/>
</dbReference>
<dbReference type="OrthoDB" id="178667at2"/>
<feature type="transmembrane region" description="Helical" evidence="6">
    <location>
        <begin position="323"/>
        <end position="339"/>
    </location>
</feature>